<dbReference type="HOGENOM" id="CLU_590612_0_0_1"/>
<evidence type="ECO:0000313" key="1">
    <source>
        <dbReference type="EMBL" id="EDR00244.1"/>
    </source>
</evidence>
<keyword evidence="2" id="KW-1185">Reference proteome</keyword>
<name>B0DYY2_LACBS</name>
<organism evidence="2">
    <name type="scientific">Laccaria bicolor (strain S238N-H82 / ATCC MYA-4686)</name>
    <name type="common">Bicoloured deceiver</name>
    <name type="synonym">Laccaria laccata var. bicolor</name>
    <dbReference type="NCBI Taxonomy" id="486041"/>
    <lineage>
        <taxon>Eukaryota</taxon>
        <taxon>Fungi</taxon>
        <taxon>Dikarya</taxon>
        <taxon>Basidiomycota</taxon>
        <taxon>Agaricomycotina</taxon>
        <taxon>Agaricomycetes</taxon>
        <taxon>Agaricomycetidae</taxon>
        <taxon>Agaricales</taxon>
        <taxon>Agaricineae</taxon>
        <taxon>Hydnangiaceae</taxon>
        <taxon>Laccaria</taxon>
    </lineage>
</organism>
<accession>B0DYY2</accession>
<dbReference type="AlphaFoldDB" id="B0DYY2"/>
<sequence>MEFLGFCQESFPEPPGIRPFPLEFLGKKWEFPWNWKPKWLMLQPVAFHRNSMEFHGILTFQWESGGIRRNSWRRVKTSYQLVEHSFSRHNSVWFWVYSITCICLKVIYGSDELSVISEVFCKLSSLTKCSTSYAIHTCDLRSLDNISSALQNTYKELDNANHIINMLRLELASEKVKKSHKGSKSDVPEELLTADQEIAKLAQIYLLFHQPWPSFDFNSSERYSTEGNIMLGASAELYECVPECLHDYMQSHSDFGAKFTKELSSSHSSMIDRLWKNATSIFGLSAECLARKFDCTGNPTIKNLLGYNANGMTVGARYPKLPPFFFQDGCITNWTYLFRSEYLLKLALLIIYGPTVALGSALPVFRSNSPYASRSFRLTRGQKVVENLKFVNGMDFMNNLIYSGIIEKWCCTILEILFIAPKMRNQLVFPAKFGTLERLDYSFPTTTRMSMSFYLWPLCRDHP</sequence>
<protein>
    <submittedName>
        <fullName evidence="1">Predicted protein</fullName>
    </submittedName>
</protein>
<dbReference type="InParanoid" id="B0DYY2"/>
<proteinExistence type="predicted"/>
<dbReference type="OrthoDB" id="2911008at2759"/>
<evidence type="ECO:0000313" key="2">
    <source>
        <dbReference type="Proteomes" id="UP000001194"/>
    </source>
</evidence>
<gene>
    <name evidence="1" type="ORF">LACBIDRAFT_334352</name>
</gene>
<dbReference type="GeneID" id="6084777"/>
<dbReference type="Proteomes" id="UP000001194">
    <property type="component" value="Unassembled WGS sequence"/>
</dbReference>
<dbReference type="RefSeq" id="XP_001889153.1">
    <property type="nucleotide sequence ID" value="XM_001889118.1"/>
</dbReference>
<dbReference type="KEGG" id="lbc:LACBIDRAFT_334352"/>
<dbReference type="EMBL" id="DS547152">
    <property type="protein sequence ID" value="EDR00244.1"/>
    <property type="molecule type" value="Genomic_DNA"/>
</dbReference>
<reference evidence="1 2" key="1">
    <citation type="journal article" date="2008" name="Nature">
        <title>The genome of Laccaria bicolor provides insights into mycorrhizal symbiosis.</title>
        <authorList>
            <person name="Martin F."/>
            <person name="Aerts A."/>
            <person name="Ahren D."/>
            <person name="Brun A."/>
            <person name="Danchin E.G.J."/>
            <person name="Duchaussoy F."/>
            <person name="Gibon J."/>
            <person name="Kohler A."/>
            <person name="Lindquist E."/>
            <person name="Pereda V."/>
            <person name="Salamov A."/>
            <person name="Shapiro H.J."/>
            <person name="Wuyts J."/>
            <person name="Blaudez D."/>
            <person name="Buee M."/>
            <person name="Brokstein P."/>
            <person name="Canbaeck B."/>
            <person name="Cohen D."/>
            <person name="Courty P.E."/>
            <person name="Coutinho P.M."/>
            <person name="Delaruelle C."/>
            <person name="Detter J.C."/>
            <person name="Deveau A."/>
            <person name="DiFazio S."/>
            <person name="Duplessis S."/>
            <person name="Fraissinet-Tachet L."/>
            <person name="Lucic E."/>
            <person name="Frey-Klett P."/>
            <person name="Fourrey C."/>
            <person name="Feussner I."/>
            <person name="Gay G."/>
            <person name="Grimwood J."/>
            <person name="Hoegger P.J."/>
            <person name="Jain P."/>
            <person name="Kilaru S."/>
            <person name="Labbe J."/>
            <person name="Lin Y.C."/>
            <person name="Legue V."/>
            <person name="Le Tacon F."/>
            <person name="Marmeisse R."/>
            <person name="Melayah D."/>
            <person name="Montanini B."/>
            <person name="Muratet M."/>
            <person name="Nehls U."/>
            <person name="Niculita-Hirzel H."/>
            <person name="Oudot-Le Secq M.P."/>
            <person name="Peter M."/>
            <person name="Quesneville H."/>
            <person name="Rajashekar B."/>
            <person name="Reich M."/>
            <person name="Rouhier N."/>
            <person name="Schmutz J."/>
            <person name="Yin T."/>
            <person name="Chalot M."/>
            <person name="Henrissat B."/>
            <person name="Kuees U."/>
            <person name="Lucas S."/>
            <person name="Van de Peer Y."/>
            <person name="Podila G.K."/>
            <person name="Polle A."/>
            <person name="Pukkila P.J."/>
            <person name="Richardson P.M."/>
            <person name="Rouze P."/>
            <person name="Sanders I.R."/>
            <person name="Stajich J.E."/>
            <person name="Tunlid A."/>
            <person name="Tuskan G."/>
            <person name="Grigoriev I.V."/>
        </authorList>
    </citation>
    <scope>NUCLEOTIDE SEQUENCE [LARGE SCALE GENOMIC DNA]</scope>
    <source>
        <strain evidence="2">S238N-H82 / ATCC MYA-4686</strain>
    </source>
</reference>